<gene>
    <name evidence="3" type="ORF">RF819_13930</name>
</gene>
<reference evidence="3 4" key="1">
    <citation type="submission" date="2017-01" db="EMBL/GenBank/DDBJ databases">
        <title>Genome sequencing of Rhodoferax fermentans JCM 7819.</title>
        <authorList>
            <person name="Kim Y.J."/>
            <person name="Farh M.E.-A."/>
            <person name="Yang D.-C."/>
        </authorList>
    </citation>
    <scope>NUCLEOTIDE SEQUENCE [LARGE SCALE GENOMIC DNA]</scope>
    <source>
        <strain evidence="3 4">JCM 7819</strain>
    </source>
</reference>
<evidence type="ECO:0008006" key="5">
    <source>
        <dbReference type="Google" id="ProtNLM"/>
    </source>
</evidence>
<accession>A0A1T1AUD6</accession>
<dbReference type="OrthoDB" id="9799434at2"/>
<feature type="signal peptide" evidence="2">
    <location>
        <begin position="1"/>
        <end position="26"/>
    </location>
</feature>
<dbReference type="STRING" id="28066.RF819_13930"/>
<feature type="region of interest" description="Disordered" evidence="1">
    <location>
        <begin position="148"/>
        <end position="168"/>
    </location>
</feature>
<feature type="chain" id="PRO_5013159750" description="DUF4426 domain-containing protein" evidence="2">
    <location>
        <begin position="27"/>
        <end position="168"/>
    </location>
</feature>
<feature type="compositionally biased region" description="Basic and acidic residues" evidence="1">
    <location>
        <begin position="153"/>
        <end position="168"/>
    </location>
</feature>
<keyword evidence="4" id="KW-1185">Reference proteome</keyword>
<comment type="caution">
    <text evidence="3">The sequence shown here is derived from an EMBL/GenBank/DDBJ whole genome shotgun (WGS) entry which is preliminary data.</text>
</comment>
<name>A0A1T1AUD6_RHOFE</name>
<sequence length="168" mass="17563">MQLSRFAPLCVAAVWAASTLVSPAWAHDEATLDAMVSAHGGQLRMAGIYHFELVVAPAAVAGQGVPVQVYVTDHLGQKINTAQASGSVSFVSGTHRTQVSLSPQGDNALAGSLAQRPKPGTQAVVSITPVPGQTGVQTRFTRLQAKPVVAGHKTSDHSEMPKEAMHQH</sequence>
<dbReference type="AlphaFoldDB" id="A0A1T1AUD6"/>
<evidence type="ECO:0000256" key="2">
    <source>
        <dbReference type="SAM" id="SignalP"/>
    </source>
</evidence>
<dbReference type="EMBL" id="MTJN01000002">
    <property type="protein sequence ID" value="OOV07677.1"/>
    <property type="molecule type" value="Genomic_DNA"/>
</dbReference>
<dbReference type="RefSeq" id="WP_143541713.1">
    <property type="nucleotide sequence ID" value="NZ_MTJN01000002.1"/>
</dbReference>
<proteinExistence type="predicted"/>
<organism evidence="3 4">
    <name type="scientific">Rhodoferax fermentans</name>
    <dbReference type="NCBI Taxonomy" id="28066"/>
    <lineage>
        <taxon>Bacteria</taxon>
        <taxon>Pseudomonadati</taxon>
        <taxon>Pseudomonadota</taxon>
        <taxon>Betaproteobacteria</taxon>
        <taxon>Burkholderiales</taxon>
        <taxon>Comamonadaceae</taxon>
        <taxon>Rhodoferax</taxon>
    </lineage>
</organism>
<evidence type="ECO:0000256" key="1">
    <source>
        <dbReference type="SAM" id="MobiDB-lite"/>
    </source>
</evidence>
<evidence type="ECO:0000313" key="4">
    <source>
        <dbReference type="Proteomes" id="UP000190750"/>
    </source>
</evidence>
<evidence type="ECO:0000313" key="3">
    <source>
        <dbReference type="EMBL" id="OOV07677.1"/>
    </source>
</evidence>
<dbReference type="Proteomes" id="UP000190750">
    <property type="component" value="Unassembled WGS sequence"/>
</dbReference>
<protein>
    <recommendedName>
        <fullName evidence="5">DUF4426 domain-containing protein</fullName>
    </recommendedName>
</protein>
<keyword evidence="2" id="KW-0732">Signal</keyword>